<evidence type="ECO:0000313" key="2">
    <source>
        <dbReference type="EMBL" id="MFD0737744.1"/>
    </source>
</evidence>
<organism evidence="2 3">
    <name type="scientific">Lysobacter koreensis</name>
    <dbReference type="NCBI Taxonomy" id="266122"/>
    <lineage>
        <taxon>Bacteria</taxon>
        <taxon>Pseudomonadati</taxon>
        <taxon>Pseudomonadota</taxon>
        <taxon>Gammaproteobacteria</taxon>
        <taxon>Lysobacterales</taxon>
        <taxon>Lysobacteraceae</taxon>
        <taxon>Lysobacter</taxon>
    </lineage>
</organism>
<sequence>MNVRRNPAAGMLAMLLALPVLPAGSRDVAADGARIDCQQRHFGHGDTAWRCTSHGGDLVLAAQSPLRERRIPTMAVR</sequence>
<accession>A0ABW2YID8</accession>
<proteinExistence type="predicted"/>
<dbReference type="Proteomes" id="UP001597090">
    <property type="component" value="Unassembled WGS sequence"/>
</dbReference>
<evidence type="ECO:0000313" key="3">
    <source>
        <dbReference type="Proteomes" id="UP001597090"/>
    </source>
</evidence>
<name>A0ABW2YID8_9GAMM</name>
<evidence type="ECO:0000256" key="1">
    <source>
        <dbReference type="SAM" id="SignalP"/>
    </source>
</evidence>
<gene>
    <name evidence="2" type="ORF">ACFQZQ_00360</name>
</gene>
<feature type="signal peptide" evidence="1">
    <location>
        <begin position="1"/>
        <end position="22"/>
    </location>
</feature>
<comment type="caution">
    <text evidence="2">The sequence shown here is derived from an EMBL/GenBank/DDBJ whole genome shotgun (WGS) entry which is preliminary data.</text>
</comment>
<keyword evidence="1" id="KW-0732">Signal</keyword>
<feature type="chain" id="PRO_5046872540" evidence="1">
    <location>
        <begin position="23"/>
        <end position="77"/>
    </location>
</feature>
<protein>
    <submittedName>
        <fullName evidence="2">Uncharacterized protein</fullName>
    </submittedName>
</protein>
<dbReference type="EMBL" id="JBHTIH010000002">
    <property type="protein sequence ID" value="MFD0737744.1"/>
    <property type="molecule type" value="Genomic_DNA"/>
</dbReference>
<keyword evidence="3" id="KW-1185">Reference proteome</keyword>
<reference evidence="3" key="1">
    <citation type="journal article" date="2019" name="Int. J. Syst. Evol. Microbiol.">
        <title>The Global Catalogue of Microorganisms (GCM) 10K type strain sequencing project: providing services to taxonomists for standard genome sequencing and annotation.</title>
        <authorList>
            <consortium name="The Broad Institute Genomics Platform"/>
            <consortium name="The Broad Institute Genome Sequencing Center for Infectious Disease"/>
            <person name="Wu L."/>
            <person name="Ma J."/>
        </authorList>
    </citation>
    <scope>NUCLEOTIDE SEQUENCE [LARGE SCALE GENOMIC DNA]</scope>
    <source>
        <strain evidence="3">CCUG 55491</strain>
    </source>
</reference>
<dbReference type="RefSeq" id="WP_386810708.1">
    <property type="nucleotide sequence ID" value="NZ_JBHTIH010000002.1"/>
</dbReference>